<evidence type="ECO:0000313" key="2">
    <source>
        <dbReference type="Proteomes" id="UP000574067"/>
    </source>
</evidence>
<protein>
    <submittedName>
        <fullName evidence="1">Uncharacterized protein</fullName>
    </submittedName>
</protein>
<dbReference type="RefSeq" id="WP_169161038.1">
    <property type="nucleotide sequence ID" value="NZ_JABBFW010000008.1"/>
</dbReference>
<reference evidence="1 2" key="1">
    <citation type="submission" date="2020-04" db="EMBL/GenBank/DDBJ databases">
        <title>Azohydromonas sp. isolated from soil.</title>
        <authorList>
            <person name="Dahal R.H."/>
        </authorList>
    </citation>
    <scope>NUCLEOTIDE SEQUENCE [LARGE SCALE GENOMIC DNA]</scope>
    <source>
        <strain evidence="1 2">G-1-1-14</strain>
    </source>
</reference>
<evidence type="ECO:0000313" key="1">
    <source>
        <dbReference type="EMBL" id="NML16146.1"/>
    </source>
</evidence>
<dbReference type="AlphaFoldDB" id="A0A848FB90"/>
<gene>
    <name evidence="1" type="ORF">HHL10_14280</name>
</gene>
<sequence>MDERFDIAECPVAVLLGHERRMAWGLRSGQWLLQVDRIERMESCAPRVVNLAPVVVEDRSLGL</sequence>
<proteinExistence type="predicted"/>
<dbReference type="EMBL" id="JABBFW010000008">
    <property type="protein sequence ID" value="NML16146.1"/>
    <property type="molecule type" value="Genomic_DNA"/>
</dbReference>
<organism evidence="1 2">
    <name type="scientific">Azohydromonas caseinilytica</name>
    <dbReference type="NCBI Taxonomy" id="2728836"/>
    <lineage>
        <taxon>Bacteria</taxon>
        <taxon>Pseudomonadati</taxon>
        <taxon>Pseudomonadota</taxon>
        <taxon>Betaproteobacteria</taxon>
        <taxon>Burkholderiales</taxon>
        <taxon>Sphaerotilaceae</taxon>
        <taxon>Azohydromonas</taxon>
    </lineage>
</organism>
<comment type="caution">
    <text evidence="1">The sequence shown here is derived from an EMBL/GenBank/DDBJ whole genome shotgun (WGS) entry which is preliminary data.</text>
</comment>
<name>A0A848FB90_9BURK</name>
<keyword evidence="2" id="KW-1185">Reference proteome</keyword>
<accession>A0A848FB90</accession>
<dbReference type="Proteomes" id="UP000574067">
    <property type="component" value="Unassembled WGS sequence"/>
</dbReference>